<dbReference type="InterPro" id="IPR001245">
    <property type="entry name" value="Ser-Thr/Tyr_kinase_cat_dom"/>
</dbReference>
<dbReference type="GO" id="GO:0005524">
    <property type="term" value="F:ATP binding"/>
    <property type="evidence" value="ECO:0007669"/>
    <property type="project" value="InterPro"/>
</dbReference>
<comment type="caution">
    <text evidence="4">The sequence shown here is derived from an EMBL/GenBank/DDBJ whole genome shotgun (WGS) entry which is preliminary data.</text>
</comment>
<protein>
    <recommendedName>
        <fullName evidence="3">Protein kinase domain-containing protein</fullName>
    </recommendedName>
</protein>
<dbReference type="Pfam" id="PF07714">
    <property type="entry name" value="PK_Tyr_Ser-Thr"/>
    <property type="match status" value="1"/>
</dbReference>
<dbReference type="PRINTS" id="PR00109">
    <property type="entry name" value="TYRKINASE"/>
</dbReference>
<dbReference type="Proteomes" id="UP000266861">
    <property type="component" value="Unassembled WGS sequence"/>
</dbReference>
<evidence type="ECO:0000256" key="1">
    <source>
        <dbReference type="SAM" id="Coils"/>
    </source>
</evidence>
<dbReference type="GO" id="GO:0004674">
    <property type="term" value="F:protein serine/threonine kinase activity"/>
    <property type="evidence" value="ECO:0007669"/>
    <property type="project" value="TreeGrafter"/>
</dbReference>
<feature type="coiled-coil region" evidence="1">
    <location>
        <begin position="629"/>
        <end position="656"/>
    </location>
</feature>
<dbReference type="InterPro" id="IPR051681">
    <property type="entry name" value="Ser/Thr_Kinases-Pseudokinases"/>
</dbReference>
<accession>A0A397HML3</accession>
<evidence type="ECO:0000313" key="4">
    <source>
        <dbReference type="EMBL" id="RHZ61680.1"/>
    </source>
</evidence>
<dbReference type="PROSITE" id="PS50011">
    <property type="entry name" value="PROTEIN_KINASE_DOM"/>
    <property type="match status" value="1"/>
</dbReference>
<evidence type="ECO:0000259" key="3">
    <source>
        <dbReference type="PROSITE" id="PS50011"/>
    </source>
</evidence>
<dbReference type="STRING" id="1348612.A0A397HML3"/>
<gene>
    <name evidence="4" type="ORF">Glove_346g153</name>
</gene>
<dbReference type="InterPro" id="IPR000719">
    <property type="entry name" value="Prot_kinase_dom"/>
</dbReference>
<evidence type="ECO:0000313" key="5">
    <source>
        <dbReference type="Proteomes" id="UP000266861"/>
    </source>
</evidence>
<dbReference type="PANTHER" id="PTHR44329:SF6">
    <property type="entry name" value="RECEPTOR-INTERACTING SERINE_THREONINE-PROTEIN KINASE 1"/>
    <property type="match status" value="1"/>
</dbReference>
<dbReference type="InterPro" id="IPR011009">
    <property type="entry name" value="Kinase-like_dom_sf"/>
</dbReference>
<reference evidence="4 5" key="1">
    <citation type="submission" date="2018-08" db="EMBL/GenBank/DDBJ databases">
        <title>Genome and evolution of the arbuscular mycorrhizal fungus Diversispora epigaea (formerly Glomus versiforme) and its bacterial endosymbionts.</title>
        <authorList>
            <person name="Sun X."/>
            <person name="Fei Z."/>
            <person name="Harrison M."/>
        </authorList>
    </citation>
    <scope>NUCLEOTIDE SEQUENCE [LARGE SCALE GENOMIC DNA]</scope>
    <source>
        <strain evidence="4 5">IT104</strain>
    </source>
</reference>
<dbReference type="AlphaFoldDB" id="A0A397HML3"/>
<organism evidence="4 5">
    <name type="scientific">Diversispora epigaea</name>
    <dbReference type="NCBI Taxonomy" id="1348612"/>
    <lineage>
        <taxon>Eukaryota</taxon>
        <taxon>Fungi</taxon>
        <taxon>Fungi incertae sedis</taxon>
        <taxon>Mucoromycota</taxon>
        <taxon>Glomeromycotina</taxon>
        <taxon>Glomeromycetes</taxon>
        <taxon>Diversisporales</taxon>
        <taxon>Diversisporaceae</taxon>
        <taxon>Diversispora</taxon>
    </lineage>
</organism>
<dbReference type="Gene3D" id="1.10.510.10">
    <property type="entry name" value="Transferase(Phosphotransferase) domain 1"/>
    <property type="match status" value="1"/>
</dbReference>
<name>A0A397HML3_9GLOM</name>
<dbReference type="OrthoDB" id="266718at2759"/>
<proteinExistence type="predicted"/>
<feature type="region of interest" description="Disordered" evidence="2">
    <location>
        <begin position="847"/>
        <end position="894"/>
    </location>
</feature>
<dbReference type="EMBL" id="PQFF01000316">
    <property type="protein sequence ID" value="RHZ61680.1"/>
    <property type="molecule type" value="Genomic_DNA"/>
</dbReference>
<dbReference type="PANTHER" id="PTHR44329">
    <property type="entry name" value="SERINE/THREONINE-PROTEIN KINASE TNNI3K-RELATED"/>
    <property type="match status" value="1"/>
</dbReference>
<sequence>MVVIFYTRKHIKCIKCNRRRRINNSHICYYCYGINSLVANSGNMNIDSFIKRTQSPNNRTYDPHLIWVPFEEFKDVKKIGQGGFSQIFKATWKIQSDINYDGNVKRSSKQEIVLKVLNNSQNVDTEFLNEFFRFYFYLNKMVVIFYTRKHIKCIKCNRRRRINNSHICYYCYGINSLVANSGNMNIDSFIKRTQSPNNRTYDPHLIWVPFEEFKDVKKIGQGGFSQIFKATWKIQSDINYDGNVKRSSKQEIVLKVLNNSQNVDTEFLNELKHTFQLSGCIIKCQGVTQDPQTKNYALVLEYARNGDLHHFIHKNFENFTWSVKIHYLNCIIRGINEIHDKKIVHRDLHSGNILVNNNYRYYDYGNYPIISDLGFSQPASIDSNLSRESQIYGIIPYMAPELFKNQSYSYATDIYSFGMIMWQLTSGHRPFHDREHGPKLILDILDGKRPEITEDTPECWTNLMKRCWHPDPSQRPTIQKISELSKEFKSYCSEDFTKKHYSEFNEAEKKRLEMVKSKKPFVKNPGYEHPNSRYYSTSLNSMLESINSTITDLFSNDNLFSNDRFDIMDFNSNQKNNFENSNHNLSAKNSKKHFLDELLQKENIEDQNDFKRRKFVEYFNECFVDYRSKKELLDNLVKASNQKNNFENSNHNLSAKNSKKHFLDELLQKENIEDQNDFKRRKFVEYFNECFVDYRSKNHNSSAKNSKKHFSDELLQENIEDQKIIEYQSDFKIRKFVENFNECFVAEGISVSLIVEKIANAIEKALNLKLTFWVINKSDNLMWERSMEAFQHAANMSKAKYDKLAFKNPEILDIQDEQKIMLTTVFVVVKQTHSTWSRAKPVIKIGDLSKTDGTDGTDGTDRTDGTDGTDGTDRTDGTNRTDKTNETDRLKPNY</sequence>
<evidence type="ECO:0000256" key="2">
    <source>
        <dbReference type="SAM" id="MobiDB-lite"/>
    </source>
</evidence>
<dbReference type="SUPFAM" id="SSF56112">
    <property type="entry name" value="Protein kinase-like (PK-like)"/>
    <property type="match status" value="2"/>
</dbReference>
<feature type="domain" description="Protein kinase" evidence="3">
    <location>
        <begin position="213"/>
        <end position="488"/>
    </location>
</feature>
<keyword evidence="1" id="KW-0175">Coiled coil</keyword>
<keyword evidence="5" id="KW-1185">Reference proteome</keyword>